<sequence>MNIILKSKHCIALIIIIFFTGPRSTPDNQLSPSISGEAQGTGQAARLARDVEEARTSAQTKAIEAQRWKENFERIQALVCLLRT</sequence>
<dbReference type="EMBL" id="JAIWYP010000068">
    <property type="protein sequence ID" value="KAH3690334.1"/>
    <property type="molecule type" value="Genomic_DNA"/>
</dbReference>
<name>A0A9D3XXT8_DREPO</name>
<evidence type="ECO:0000256" key="1">
    <source>
        <dbReference type="SAM" id="MobiDB-lite"/>
    </source>
</evidence>
<reference evidence="3" key="1">
    <citation type="journal article" date="2019" name="bioRxiv">
        <title>The Genome of the Zebra Mussel, Dreissena polymorpha: A Resource for Invasive Species Research.</title>
        <authorList>
            <person name="McCartney M.A."/>
            <person name="Auch B."/>
            <person name="Kono T."/>
            <person name="Mallez S."/>
            <person name="Zhang Y."/>
            <person name="Obille A."/>
            <person name="Becker A."/>
            <person name="Abrahante J.E."/>
            <person name="Garbe J."/>
            <person name="Badalamenti J.P."/>
            <person name="Herman A."/>
            <person name="Mangelson H."/>
            <person name="Liachko I."/>
            <person name="Sullivan S."/>
            <person name="Sone E.D."/>
            <person name="Koren S."/>
            <person name="Silverstein K.A.T."/>
            <person name="Beckman K.B."/>
            <person name="Gohl D.M."/>
        </authorList>
    </citation>
    <scope>NUCLEOTIDE SEQUENCE</scope>
    <source>
        <strain evidence="3">Duluth1</strain>
        <tissue evidence="3">Whole animal</tissue>
    </source>
</reference>
<gene>
    <name evidence="3" type="ORF">DPMN_193531</name>
</gene>
<feature type="signal peptide" evidence="2">
    <location>
        <begin position="1"/>
        <end position="24"/>
    </location>
</feature>
<accession>A0A9D3XXT8</accession>
<evidence type="ECO:0000313" key="4">
    <source>
        <dbReference type="Proteomes" id="UP000828390"/>
    </source>
</evidence>
<feature type="compositionally biased region" description="Polar residues" evidence="1">
    <location>
        <begin position="28"/>
        <end position="42"/>
    </location>
</feature>
<dbReference type="AlphaFoldDB" id="A0A9D3XXT8"/>
<feature type="chain" id="PRO_5039045250" evidence="2">
    <location>
        <begin position="25"/>
        <end position="84"/>
    </location>
</feature>
<reference evidence="3" key="2">
    <citation type="submission" date="2020-11" db="EMBL/GenBank/DDBJ databases">
        <authorList>
            <person name="McCartney M.A."/>
            <person name="Auch B."/>
            <person name="Kono T."/>
            <person name="Mallez S."/>
            <person name="Becker A."/>
            <person name="Gohl D.M."/>
            <person name="Silverstein K.A.T."/>
            <person name="Koren S."/>
            <person name="Bechman K.B."/>
            <person name="Herman A."/>
            <person name="Abrahante J.E."/>
            <person name="Garbe J."/>
        </authorList>
    </citation>
    <scope>NUCLEOTIDE SEQUENCE</scope>
    <source>
        <strain evidence="3">Duluth1</strain>
        <tissue evidence="3">Whole animal</tissue>
    </source>
</reference>
<feature type="region of interest" description="Disordered" evidence="1">
    <location>
        <begin position="28"/>
        <end position="50"/>
    </location>
</feature>
<proteinExistence type="predicted"/>
<protein>
    <submittedName>
        <fullName evidence="3">Uncharacterized protein</fullName>
    </submittedName>
</protein>
<keyword evidence="4" id="KW-1185">Reference proteome</keyword>
<dbReference type="Proteomes" id="UP000828390">
    <property type="component" value="Unassembled WGS sequence"/>
</dbReference>
<evidence type="ECO:0000313" key="3">
    <source>
        <dbReference type="EMBL" id="KAH3690334.1"/>
    </source>
</evidence>
<organism evidence="3 4">
    <name type="scientific">Dreissena polymorpha</name>
    <name type="common">Zebra mussel</name>
    <name type="synonym">Mytilus polymorpha</name>
    <dbReference type="NCBI Taxonomy" id="45954"/>
    <lineage>
        <taxon>Eukaryota</taxon>
        <taxon>Metazoa</taxon>
        <taxon>Spiralia</taxon>
        <taxon>Lophotrochozoa</taxon>
        <taxon>Mollusca</taxon>
        <taxon>Bivalvia</taxon>
        <taxon>Autobranchia</taxon>
        <taxon>Heteroconchia</taxon>
        <taxon>Euheterodonta</taxon>
        <taxon>Imparidentia</taxon>
        <taxon>Neoheterodontei</taxon>
        <taxon>Myida</taxon>
        <taxon>Dreissenoidea</taxon>
        <taxon>Dreissenidae</taxon>
        <taxon>Dreissena</taxon>
    </lineage>
</organism>
<keyword evidence="2" id="KW-0732">Signal</keyword>
<comment type="caution">
    <text evidence="3">The sequence shown here is derived from an EMBL/GenBank/DDBJ whole genome shotgun (WGS) entry which is preliminary data.</text>
</comment>
<evidence type="ECO:0000256" key="2">
    <source>
        <dbReference type="SAM" id="SignalP"/>
    </source>
</evidence>